<dbReference type="InterPro" id="IPR050923">
    <property type="entry name" value="Cell_Proc_Reg/RNA_Proc"/>
</dbReference>
<keyword evidence="5" id="KW-1185">Reference proteome</keyword>
<protein>
    <submittedName>
        <fullName evidence="4">FHA domain-containing protein</fullName>
    </submittedName>
</protein>
<dbReference type="RefSeq" id="WP_162443052.1">
    <property type="nucleotide sequence ID" value="NZ_CP048222.1"/>
</dbReference>
<evidence type="ECO:0000259" key="3">
    <source>
        <dbReference type="PROSITE" id="PS50006"/>
    </source>
</evidence>
<accession>A0A6C0GG87</accession>
<dbReference type="EMBL" id="CP048222">
    <property type="protein sequence ID" value="QHT67008.1"/>
    <property type="molecule type" value="Genomic_DNA"/>
</dbReference>
<dbReference type="Gene3D" id="2.60.200.20">
    <property type="match status" value="1"/>
</dbReference>
<dbReference type="InterPro" id="IPR008984">
    <property type="entry name" value="SMAD_FHA_dom_sf"/>
</dbReference>
<dbReference type="SUPFAM" id="SSF53300">
    <property type="entry name" value="vWA-like"/>
    <property type="match status" value="1"/>
</dbReference>
<dbReference type="Proteomes" id="UP000480178">
    <property type="component" value="Chromosome"/>
</dbReference>
<keyword evidence="2" id="KW-0732">Signal</keyword>
<dbReference type="InterPro" id="IPR000253">
    <property type="entry name" value="FHA_dom"/>
</dbReference>
<feature type="domain" description="FHA" evidence="3">
    <location>
        <begin position="420"/>
        <end position="469"/>
    </location>
</feature>
<keyword evidence="1" id="KW-0472">Membrane</keyword>
<dbReference type="Gene3D" id="3.40.50.410">
    <property type="entry name" value="von Willebrand factor, type A domain"/>
    <property type="match status" value="1"/>
</dbReference>
<dbReference type="Pfam" id="PF00498">
    <property type="entry name" value="FHA"/>
    <property type="match status" value="1"/>
</dbReference>
<evidence type="ECO:0000313" key="5">
    <source>
        <dbReference type="Proteomes" id="UP000480178"/>
    </source>
</evidence>
<dbReference type="PROSITE" id="PS50006">
    <property type="entry name" value="FHA_DOMAIN"/>
    <property type="match status" value="1"/>
</dbReference>
<feature type="signal peptide" evidence="2">
    <location>
        <begin position="1"/>
        <end position="21"/>
    </location>
</feature>
<sequence length="492" mass="54143">MRIKFICLLISSLFFALQVQSQNFIIQSTDVSAYPLIRSRIQLSPATEAKAGEFKVLEDRKELEFTLKEATDSANTAKEKTLFILIEASGFTYGKALENFKKAVNESLSGVNAGDKVNVAYFGKASKTGRALNILSAEFTSDVATLKREITSQVSASRDTTYVADVYKAIYEALDFIVAKQNLPENKRLIVLSAAINNSRSPIKAEDCIEKSLRSRIPIYTITYKTGNRYAPDNFVRLSDRTNGETTLAKTQSEISAASKKFISRTTASKKNTGAYILEFTTANKANGRLYQYEVRYQNQRQPATYTTPVQESSGYGLYIFIIVALVGGGMAWFLYQTKQKKLAFESGKQAEQDALLRQASATGNRIQPEVNRQPERSQPVQVPAKDLKRTILAGGSTSPVLMVSAGTFSQTFTLSQPQITIGRSNGNDIVIPEATVSGKHAVISNENGNFYLTDLGSTNSTLVNNARIQGKHLLKSGDIIRMGAAQLKFQI</sequence>
<evidence type="ECO:0000256" key="1">
    <source>
        <dbReference type="SAM" id="Phobius"/>
    </source>
</evidence>
<dbReference type="CDD" id="cd00198">
    <property type="entry name" value="vWFA"/>
    <property type="match status" value="1"/>
</dbReference>
<organism evidence="4 5">
    <name type="scientific">Rhodocytophaga rosea</name>
    <dbReference type="NCBI Taxonomy" id="2704465"/>
    <lineage>
        <taxon>Bacteria</taxon>
        <taxon>Pseudomonadati</taxon>
        <taxon>Bacteroidota</taxon>
        <taxon>Cytophagia</taxon>
        <taxon>Cytophagales</taxon>
        <taxon>Rhodocytophagaceae</taxon>
        <taxon>Rhodocytophaga</taxon>
    </lineage>
</organism>
<evidence type="ECO:0000313" key="4">
    <source>
        <dbReference type="EMBL" id="QHT67008.1"/>
    </source>
</evidence>
<evidence type="ECO:0000256" key="2">
    <source>
        <dbReference type="SAM" id="SignalP"/>
    </source>
</evidence>
<proteinExistence type="predicted"/>
<feature type="chain" id="PRO_5025446741" evidence="2">
    <location>
        <begin position="22"/>
        <end position="492"/>
    </location>
</feature>
<reference evidence="4 5" key="1">
    <citation type="submission" date="2020-01" db="EMBL/GenBank/DDBJ databases">
        <authorList>
            <person name="Kim M.K."/>
        </authorList>
    </citation>
    <scope>NUCLEOTIDE SEQUENCE [LARGE SCALE GENOMIC DNA]</scope>
    <source>
        <strain evidence="4 5">172606-1</strain>
    </source>
</reference>
<dbReference type="InterPro" id="IPR036465">
    <property type="entry name" value="vWFA_dom_sf"/>
</dbReference>
<feature type="transmembrane region" description="Helical" evidence="1">
    <location>
        <begin position="316"/>
        <end position="336"/>
    </location>
</feature>
<dbReference type="SUPFAM" id="SSF49879">
    <property type="entry name" value="SMAD/FHA domain"/>
    <property type="match status" value="1"/>
</dbReference>
<keyword evidence="1" id="KW-0812">Transmembrane</keyword>
<gene>
    <name evidence="4" type="ORF">GXP67_10295</name>
</gene>
<dbReference type="SMART" id="SM00240">
    <property type="entry name" value="FHA"/>
    <property type="match status" value="1"/>
</dbReference>
<dbReference type="KEGG" id="rhoz:GXP67_10295"/>
<name>A0A6C0GG87_9BACT</name>
<keyword evidence="1" id="KW-1133">Transmembrane helix</keyword>
<dbReference type="AlphaFoldDB" id="A0A6C0GG87"/>
<dbReference type="PANTHER" id="PTHR23308">
    <property type="entry name" value="NUCLEAR INHIBITOR OF PROTEIN PHOSPHATASE-1"/>
    <property type="match status" value="1"/>
</dbReference>
<dbReference type="CDD" id="cd00060">
    <property type="entry name" value="FHA"/>
    <property type="match status" value="1"/>
</dbReference>